<keyword evidence="2" id="KW-1185">Reference proteome</keyword>
<evidence type="ECO:0000313" key="2">
    <source>
        <dbReference type="Proteomes" id="UP000015100"/>
    </source>
</evidence>
<proteinExistence type="predicted"/>
<gene>
    <name evidence="1" type="ORF">H072_5972</name>
</gene>
<reference evidence="1 2" key="1">
    <citation type="journal article" date="2013" name="PLoS Genet.">
        <title>Genomic mechanisms accounting for the adaptation to parasitism in nematode-trapping fungi.</title>
        <authorList>
            <person name="Meerupati T."/>
            <person name="Andersson K.M."/>
            <person name="Friman E."/>
            <person name="Kumar D."/>
            <person name="Tunlid A."/>
            <person name="Ahren D."/>
        </authorList>
    </citation>
    <scope>NUCLEOTIDE SEQUENCE [LARGE SCALE GENOMIC DNA]</scope>
    <source>
        <strain evidence="1 2">CBS 200.50</strain>
    </source>
</reference>
<evidence type="ECO:0000313" key="1">
    <source>
        <dbReference type="EMBL" id="EPS40184.1"/>
    </source>
</evidence>
<sequence length="157" mass="16785">MIATTVLLEPTKSAEILTNATTIKITFETPVDIQLGNHGISSLGCATSSLNITRNDSKPGSEIHHHTGKVSVASVSLGTTTTRPHTVSSHQNTYTKSGSSFAMSGITSAPWTLYPTDEWLVTQVGCQFDIPEADFAKIHGEKANMLRDLEDVISGNV</sequence>
<dbReference type="HOGENOM" id="CLU_1677827_0_0_1"/>
<dbReference type="EMBL" id="AQGS01000433">
    <property type="protein sequence ID" value="EPS40184.1"/>
    <property type="molecule type" value="Genomic_DNA"/>
</dbReference>
<dbReference type="Proteomes" id="UP000015100">
    <property type="component" value="Unassembled WGS sequence"/>
</dbReference>
<protein>
    <submittedName>
        <fullName evidence="1">Uncharacterized protein</fullName>
    </submittedName>
</protein>
<dbReference type="AlphaFoldDB" id="S8AB78"/>
<organism evidence="1 2">
    <name type="scientific">Dactylellina haptotyla (strain CBS 200.50)</name>
    <name type="common">Nematode-trapping fungus</name>
    <name type="synonym">Monacrosporium haptotylum</name>
    <dbReference type="NCBI Taxonomy" id="1284197"/>
    <lineage>
        <taxon>Eukaryota</taxon>
        <taxon>Fungi</taxon>
        <taxon>Dikarya</taxon>
        <taxon>Ascomycota</taxon>
        <taxon>Pezizomycotina</taxon>
        <taxon>Orbiliomycetes</taxon>
        <taxon>Orbiliales</taxon>
        <taxon>Orbiliaceae</taxon>
        <taxon>Dactylellina</taxon>
    </lineage>
</organism>
<comment type="caution">
    <text evidence="1">The sequence shown here is derived from an EMBL/GenBank/DDBJ whole genome shotgun (WGS) entry which is preliminary data.</text>
</comment>
<reference evidence="2" key="2">
    <citation type="submission" date="2013-04" db="EMBL/GenBank/DDBJ databases">
        <title>Genomic mechanisms accounting for the adaptation to parasitism in nematode-trapping fungi.</title>
        <authorList>
            <person name="Ahren D.G."/>
        </authorList>
    </citation>
    <scope>NUCLEOTIDE SEQUENCE [LARGE SCALE GENOMIC DNA]</scope>
    <source>
        <strain evidence="2">CBS 200.50</strain>
    </source>
</reference>
<accession>S8AB78</accession>
<name>S8AB78_DACHA</name>